<dbReference type="GO" id="GO:0043720">
    <property type="term" value="F:3-keto-5-aminohexanoate cleavage activity"/>
    <property type="evidence" value="ECO:0007669"/>
    <property type="project" value="InterPro"/>
</dbReference>
<feature type="region of interest" description="Disordered" evidence="5">
    <location>
        <begin position="288"/>
        <end position="309"/>
    </location>
</feature>
<dbReference type="KEGG" id="sals:SLNWT_0159"/>
<evidence type="ECO:0000256" key="1">
    <source>
        <dbReference type="ARBA" id="ARBA00001947"/>
    </source>
</evidence>
<evidence type="ECO:0000256" key="3">
    <source>
        <dbReference type="ARBA" id="ARBA00022723"/>
    </source>
</evidence>
<proteinExistence type="predicted"/>
<keyword evidence="2" id="KW-0808">Transferase</keyword>
<dbReference type="Proteomes" id="UP000031523">
    <property type="component" value="Chromosome"/>
</dbReference>
<reference evidence="6 7" key="1">
    <citation type="submission" date="2015-01" db="EMBL/GenBank/DDBJ databases">
        <title>Enhanced salinomycin production by adjusting the supply of polyketide extender units in Streptomyce albus DSM 41398.</title>
        <authorList>
            <person name="Lu C."/>
        </authorList>
    </citation>
    <scope>NUCLEOTIDE SEQUENCE [LARGE SCALE GENOMIC DNA]</scope>
    <source>
        <strain evidence="7">ATCC 21838 / DSM 41398 / FERM P-419 / JCM 4703 / NBRC 107858</strain>
    </source>
</reference>
<evidence type="ECO:0000313" key="6">
    <source>
        <dbReference type="EMBL" id="AJE80535.1"/>
    </source>
</evidence>
<dbReference type="EMBL" id="CP010519">
    <property type="protein sequence ID" value="AJE80535.1"/>
    <property type="molecule type" value="Genomic_DNA"/>
</dbReference>
<dbReference type="PANTHER" id="PTHR37418:SF2">
    <property type="entry name" value="3-KETO-5-AMINOHEXANOATE CLEAVAGE ENZYME"/>
    <property type="match status" value="1"/>
</dbReference>
<evidence type="ECO:0000256" key="4">
    <source>
        <dbReference type="ARBA" id="ARBA00022833"/>
    </source>
</evidence>
<evidence type="ECO:0000313" key="7">
    <source>
        <dbReference type="Proteomes" id="UP000031523"/>
    </source>
</evidence>
<dbReference type="Pfam" id="PF05853">
    <property type="entry name" value="BKACE"/>
    <property type="match status" value="1"/>
</dbReference>
<keyword evidence="7" id="KW-1185">Reference proteome</keyword>
<keyword evidence="4" id="KW-0862">Zinc</keyword>
<sequence length="309" mass="33015">MEPLVIVLNPNENTPRRPNPHVPFTAQEIAADVAACVDAGAGVIHFHARAANGDPQHSARAYAEVTRAIRERCDVLLAPSLANGPGFTLERRLAPALVADAKPDFVVIDAGCAATDLYDLQEHAFRTDDRVLVNDTATVRQLLAAARRLGSPPWFASFTIGWTRTIGAHLDSEEASRGRRGPAIVQLVLGGPEFLPAHPATRAGLEAHLAFLPESASAWVVSAHRADVLAVAPEVIRRGGHVAIGVGDHPHVERGLPTNAELVAEVAGVARRLGRDLAGPAEARHILGLPTRDTAHPRLREDRSDVARH</sequence>
<dbReference type="Gene3D" id="3.20.20.70">
    <property type="entry name" value="Aldolase class I"/>
    <property type="match status" value="1"/>
</dbReference>
<comment type="cofactor">
    <cofactor evidence="1">
        <name>Zn(2+)</name>
        <dbReference type="ChEBI" id="CHEBI:29105"/>
    </cofactor>
</comment>
<name>A0A0B5EMF7_STRA4</name>
<gene>
    <name evidence="6" type="ORF">SLNWT_0159</name>
</gene>
<evidence type="ECO:0000256" key="2">
    <source>
        <dbReference type="ARBA" id="ARBA00022679"/>
    </source>
</evidence>
<accession>A0A0B5EMF7</accession>
<dbReference type="GO" id="GO:0046872">
    <property type="term" value="F:metal ion binding"/>
    <property type="evidence" value="ECO:0007669"/>
    <property type="project" value="UniProtKB-KW"/>
</dbReference>
<evidence type="ECO:0000256" key="5">
    <source>
        <dbReference type="SAM" id="MobiDB-lite"/>
    </source>
</evidence>
<organism evidence="6 7">
    <name type="scientific">Streptomyces albus (strain ATCC 21838 / DSM 41398 / FERM P-419 / JCM 4703 / NBRC 107858)</name>
    <dbReference type="NCBI Taxonomy" id="1081613"/>
    <lineage>
        <taxon>Bacteria</taxon>
        <taxon>Bacillati</taxon>
        <taxon>Actinomycetota</taxon>
        <taxon>Actinomycetes</taxon>
        <taxon>Kitasatosporales</taxon>
        <taxon>Streptomycetaceae</taxon>
        <taxon>Streptomyces</taxon>
    </lineage>
</organism>
<dbReference type="AlphaFoldDB" id="A0A0B5EMF7"/>
<evidence type="ECO:0008006" key="8">
    <source>
        <dbReference type="Google" id="ProtNLM"/>
    </source>
</evidence>
<dbReference type="PANTHER" id="PTHR37418">
    <property type="entry name" value="3-KETO-5-AMINOHEXANOATE CLEAVAGE ENZYME-RELATED"/>
    <property type="match status" value="1"/>
</dbReference>
<keyword evidence="3" id="KW-0479">Metal-binding</keyword>
<feature type="compositionally biased region" description="Basic and acidic residues" evidence="5">
    <location>
        <begin position="293"/>
        <end position="309"/>
    </location>
</feature>
<protein>
    <recommendedName>
        <fullName evidence="8">3-keto-5-aminohexanoate cleavage protein</fullName>
    </recommendedName>
</protein>
<dbReference type="InterPro" id="IPR013785">
    <property type="entry name" value="Aldolase_TIM"/>
</dbReference>
<dbReference type="InterPro" id="IPR008567">
    <property type="entry name" value="BKACE"/>
</dbReference>